<dbReference type="Proteomes" id="UP000030747">
    <property type="component" value="Unassembled WGS sequence"/>
</dbReference>
<feature type="region of interest" description="Disordered" evidence="1">
    <location>
        <begin position="1"/>
        <end position="21"/>
    </location>
</feature>
<dbReference type="RefSeq" id="XP_013234145.1">
    <property type="nucleotide sequence ID" value="XM_013378691.1"/>
</dbReference>
<feature type="compositionally biased region" description="Low complexity" evidence="1">
    <location>
        <begin position="232"/>
        <end position="241"/>
    </location>
</feature>
<dbReference type="OrthoDB" id="352248at2759"/>
<gene>
    <name evidence="2" type="ORF">ETH_00013505</name>
</gene>
<dbReference type="AlphaFoldDB" id="U6L6G7"/>
<organism evidence="2 3">
    <name type="scientific">Eimeria tenella</name>
    <name type="common">Coccidian parasite</name>
    <dbReference type="NCBI Taxonomy" id="5802"/>
    <lineage>
        <taxon>Eukaryota</taxon>
        <taxon>Sar</taxon>
        <taxon>Alveolata</taxon>
        <taxon>Apicomplexa</taxon>
        <taxon>Conoidasida</taxon>
        <taxon>Coccidia</taxon>
        <taxon>Eucoccidiorida</taxon>
        <taxon>Eimeriorina</taxon>
        <taxon>Eimeriidae</taxon>
        <taxon>Eimeria</taxon>
    </lineage>
</organism>
<dbReference type="VEuPathDB" id="ToxoDB:ETH2_1517100"/>
<dbReference type="GeneID" id="25251865"/>
<evidence type="ECO:0000313" key="3">
    <source>
        <dbReference type="Proteomes" id="UP000030747"/>
    </source>
</evidence>
<feature type="compositionally biased region" description="Basic and acidic residues" evidence="1">
    <location>
        <begin position="290"/>
        <end position="300"/>
    </location>
</feature>
<evidence type="ECO:0000313" key="2">
    <source>
        <dbReference type="EMBL" id="CDJ43395.1"/>
    </source>
</evidence>
<feature type="compositionally biased region" description="Low complexity" evidence="1">
    <location>
        <begin position="119"/>
        <end position="130"/>
    </location>
</feature>
<dbReference type="VEuPathDB" id="ToxoDB:ETH_00013505"/>
<protein>
    <submittedName>
        <fullName evidence="2">Uncharacterized protein</fullName>
    </submittedName>
</protein>
<proteinExistence type="predicted"/>
<feature type="region of interest" description="Disordered" evidence="1">
    <location>
        <begin position="71"/>
        <end position="254"/>
    </location>
</feature>
<dbReference type="EMBL" id="HG675764">
    <property type="protein sequence ID" value="CDJ43395.1"/>
    <property type="molecule type" value="Genomic_DNA"/>
</dbReference>
<feature type="compositionally biased region" description="Basic and acidic residues" evidence="1">
    <location>
        <begin position="106"/>
        <end position="115"/>
    </location>
</feature>
<feature type="compositionally biased region" description="Polar residues" evidence="1">
    <location>
        <begin position="161"/>
        <end position="172"/>
    </location>
</feature>
<feature type="compositionally biased region" description="Low complexity" evidence="1">
    <location>
        <begin position="202"/>
        <end position="212"/>
    </location>
</feature>
<reference evidence="2" key="1">
    <citation type="submission" date="2013-10" db="EMBL/GenBank/DDBJ databases">
        <title>Genomic analysis of the causative agents of coccidiosis in chickens.</title>
        <authorList>
            <person name="Reid A.J."/>
            <person name="Blake D."/>
            <person name="Billington K."/>
            <person name="Browne H."/>
            <person name="Dunn M."/>
            <person name="Hung S."/>
            <person name="Kawahara F."/>
            <person name="Miranda-Saavedra D."/>
            <person name="Mourier T."/>
            <person name="Nagra H."/>
            <person name="Otto T.D."/>
            <person name="Rawlings N."/>
            <person name="Sanchez A."/>
            <person name="Sanders M."/>
            <person name="Subramaniam C."/>
            <person name="Tay Y."/>
            <person name="Dear P."/>
            <person name="Doerig C."/>
            <person name="Gruber A."/>
            <person name="Parkinson J."/>
            <person name="Shirley M."/>
            <person name="Wan K.L."/>
            <person name="Berriman M."/>
            <person name="Tomley F."/>
            <person name="Pain A."/>
        </authorList>
    </citation>
    <scope>NUCLEOTIDE SEQUENCE [LARGE SCALE GENOMIC DNA]</scope>
    <source>
        <strain evidence="2">Houghton</strain>
    </source>
</reference>
<name>U6L6G7_EIMTE</name>
<reference evidence="2" key="2">
    <citation type="submission" date="2013-10" db="EMBL/GenBank/DDBJ databases">
        <authorList>
            <person name="Aslett M."/>
        </authorList>
    </citation>
    <scope>NUCLEOTIDE SEQUENCE [LARGE SCALE GENOMIC DNA]</scope>
    <source>
        <strain evidence="2">Houghton</strain>
    </source>
</reference>
<feature type="region of interest" description="Disordered" evidence="1">
    <location>
        <begin position="320"/>
        <end position="355"/>
    </location>
</feature>
<feature type="compositionally biased region" description="Basic and acidic residues" evidence="1">
    <location>
        <begin position="150"/>
        <end position="160"/>
    </location>
</feature>
<feature type="compositionally biased region" description="Basic and acidic residues" evidence="1">
    <location>
        <begin position="131"/>
        <end position="142"/>
    </location>
</feature>
<feature type="compositionally biased region" description="Acidic residues" evidence="1">
    <location>
        <begin position="242"/>
        <end position="251"/>
    </location>
</feature>
<feature type="region of interest" description="Disordered" evidence="1">
    <location>
        <begin position="270"/>
        <end position="301"/>
    </location>
</feature>
<sequence length="519" mass="54973">MGEALHYEWSPSLTNNGDPGLLPQATRPISGSRLPVVGYSTALKLLVCSAIILLVALCARHQLQHLSEHGCRTGDIESPSQDSDEDSPSGDLRIDDRQPSQGASAAEERVSRSCEDEASGGAAAAAPGAAADDKDGDSDSKFGHRASGKGCEERRTERQGDSNSAGDISPPSQVDDVDENSPCGDLRINNRQTSPGAHDESTSQSDAASTQAPGTGAAEEGVSSSWEDEAPGDAAAAAPEAAADDEDDDSDSNCGHLVYDAVCSDQESTVNNAESIGAQPHDLQAAAGEAAEKHKVERPGRARWMGPLAGLLETAGKKITSGNSDVAANPTPEEAAGETAASSSKAPQPQEGRRHYTKLALGDSSSPHYRDLGKPYDFPNLKALNYTELRQELLKFAESMGNLCSPHSEPFRATVKADCDICGVGTVTLHIEIVEENMKNQSFLDQVRERLFLENPFDRRLAQRVSLPVLVRQSRLATAGTIGEALLWGGNDIAVYARFVGTNVRDERRGFNLCGADKV</sequence>
<feature type="compositionally biased region" description="Low complexity" evidence="1">
    <location>
        <begin position="327"/>
        <end position="346"/>
    </location>
</feature>
<evidence type="ECO:0000256" key="1">
    <source>
        <dbReference type="SAM" id="MobiDB-lite"/>
    </source>
</evidence>
<accession>U6L6G7</accession>
<keyword evidence="3" id="KW-1185">Reference proteome</keyword>